<dbReference type="GO" id="GO:0010494">
    <property type="term" value="C:cytoplasmic stress granule"/>
    <property type="evidence" value="ECO:0007669"/>
    <property type="project" value="TreeGrafter"/>
</dbReference>
<dbReference type="InterPro" id="IPR006607">
    <property type="entry name" value="DM15"/>
</dbReference>
<dbReference type="Proteomes" id="UP000708208">
    <property type="component" value="Unassembled WGS sequence"/>
</dbReference>
<feature type="region of interest" description="Disordered" evidence="3">
    <location>
        <begin position="1225"/>
        <end position="1270"/>
    </location>
</feature>
<comment type="caution">
    <text evidence="5">The sequence shown here is derived from an EMBL/GenBank/DDBJ whole genome shotgun (WGS) entry which is preliminary data.</text>
</comment>
<evidence type="ECO:0000256" key="3">
    <source>
        <dbReference type="SAM" id="MobiDB-lite"/>
    </source>
</evidence>
<dbReference type="GO" id="GO:0045727">
    <property type="term" value="P:positive regulation of translation"/>
    <property type="evidence" value="ECO:0007669"/>
    <property type="project" value="TreeGrafter"/>
</dbReference>
<feature type="compositionally biased region" description="Polar residues" evidence="3">
    <location>
        <begin position="181"/>
        <end position="197"/>
    </location>
</feature>
<dbReference type="SMART" id="SM00684">
    <property type="entry name" value="DM15"/>
    <property type="match status" value="3"/>
</dbReference>
<feature type="compositionally biased region" description="Polar residues" evidence="3">
    <location>
        <begin position="256"/>
        <end position="269"/>
    </location>
</feature>
<protein>
    <recommendedName>
        <fullName evidence="4">HTH La-type RNA-binding domain-containing protein</fullName>
    </recommendedName>
</protein>
<feature type="compositionally biased region" description="Low complexity" evidence="3">
    <location>
        <begin position="1050"/>
        <end position="1064"/>
    </location>
</feature>
<feature type="domain" description="HTH La-type RNA-binding" evidence="4">
    <location>
        <begin position="564"/>
        <end position="656"/>
    </location>
</feature>
<feature type="region of interest" description="Disordered" evidence="3">
    <location>
        <begin position="387"/>
        <end position="510"/>
    </location>
</feature>
<feature type="compositionally biased region" description="Polar residues" evidence="3">
    <location>
        <begin position="811"/>
        <end position="822"/>
    </location>
</feature>
<feature type="compositionally biased region" description="Polar residues" evidence="3">
    <location>
        <begin position="37"/>
        <end position="47"/>
    </location>
</feature>
<keyword evidence="1 2" id="KW-0694">RNA-binding</keyword>
<evidence type="ECO:0000256" key="2">
    <source>
        <dbReference type="PROSITE-ProRule" id="PRU00332"/>
    </source>
</evidence>
<evidence type="ECO:0000313" key="6">
    <source>
        <dbReference type="Proteomes" id="UP000708208"/>
    </source>
</evidence>
<gene>
    <name evidence="5" type="ORF">AFUS01_LOCUS10354</name>
</gene>
<feature type="region of interest" description="Disordered" evidence="3">
    <location>
        <begin position="977"/>
        <end position="1022"/>
    </location>
</feature>
<dbReference type="PROSITE" id="PS50961">
    <property type="entry name" value="HTH_LA"/>
    <property type="match status" value="1"/>
</dbReference>
<dbReference type="Pfam" id="PF21071">
    <property type="entry name" value="LARP1_HEAT"/>
    <property type="match status" value="1"/>
</dbReference>
<dbReference type="GO" id="GO:0005829">
    <property type="term" value="C:cytosol"/>
    <property type="evidence" value="ECO:0007669"/>
    <property type="project" value="TreeGrafter"/>
</dbReference>
<feature type="compositionally biased region" description="Gly residues" evidence="3">
    <location>
        <begin position="474"/>
        <end position="487"/>
    </location>
</feature>
<dbReference type="OrthoDB" id="340227at2759"/>
<name>A0A8J2JT62_9HEXA</name>
<feature type="region of interest" description="Disordered" evidence="3">
    <location>
        <begin position="181"/>
        <end position="215"/>
    </location>
</feature>
<evidence type="ECO:0000313" key="5">
    <source>
        <dbReference type="EMBL" id="CAG7721109.1"/>
    </source>
</evidence>
<feature type="region of interest" description="Disordered" evidence="3">
    <location>
        <begin position="36"/>
        <end position="154"/>
    </location>
</feature>
<evidence type="ECO:0000256" key="1">
    <source>
        <dbReference type="ARBA" id="ARBA00022884"/>
    </source>
</evidence>
<evidence type="ECO:0000259" key="4">
    <source>
        <dbReference type="PROSITE" id="PS50961"/>
    </source>
</evidence>
<dbReference type="PANTHER" id="PTHR22792:SF132">
    <property type="entry name" value="LA-RELATED PROTEIN 1"/>
    <property type="match status" value="1"/>
</dbReference>
<dbReference type="InterPro" id="IPR006630">
    <property type="entry name" value="La_HTH"/>
</dbReference>
<feature type="region of interest" description="Disordered" evidence="3">
    <location>
        <begin position="724"/>
        <end position="769"/>
    </location>
</feature>
<organism evidence="5 6">
    <name type="scientific">Allacma fusca</name>
    <dbReference type="NCBI Taxonomy" id="39272"/>
    <lineage>
        <taxon>Eukaryota</taxon>
        <taxon>Metazoa</taxon>
        <taxon>Ecdysozoa</taxon>
        <taxon>Arthropoda</taxon>
        <taxon>Hexapoda</taxon>
        <taxon>Collembola</taxon>
        <taxon>Symphypleona</taxon>
        <taxon>Sminthuridae</taxon>
        <taxon>Allacma</taxon>
    </lineage>
</organism>
<feature type="region of interest" description="Disordered" evidence="3">
    <location>
        <begin position="323"/>
        <end position="346"/>
    </location>
</feature>
<feature type="region of interest" description="Disordered" evidence="3">
    <location>
        <begin position="878"/>
        <end position="903"/>
    </location>
</feature>
<reference evidence="5" key="1">
    <citation type="submission" date="2021-06" db="EMBL/GenBank/DDBJ databases">
        <authorList>
            <person name="Hodson N. C."/>
            <person name="Mongue J. A."/>
            <person name="Jaron S. K."/>
        </authorList>
    </citation>
    <scope>NUCLEOTIDE SEQUENCE</scope>
</reference>
<proteinExistence type="predicted"/>
<feature type="region of interest" description="Disordered" evidence="3">
    <location>
        <begin position="799"/>
        <end position="822"/>
    </location>
</feature>
<dbReference type="AlphaFoldDB" id="A0A8J2JT62"/>
<feature type="region of interest" description="Disordered" evidence="3">
    <location>
        <begin position="1041"/>
        <end position="1064"/>
    </location>
</feature>
<feature type="region of interest" description="Disordered" evidence="3">
    <location>
        <begin position="236"/>
        <end position="295"/>
    </location>
</feature>
<dbReference type="GO" id="GO:0000339">
    <property type="term" value="F:RNA cap binding"/>
    <property type="evidence" value="ECO:0007669"/>
    <property type="project" value="InterPro"/>
</dbReference>
<dbReference type="SMART" id="SM00715">
    <property type="entry name" value="LA"/>
    <property type="match status" value="1"/>
</dbReference>
<dbReference type="Pfam" id="PF05383">
    <property type="entry name" value="La"/>
    <property type="match status" value="1"/>
</dbReference>
<feature type="compositionally biased region" description="Polar residues" evidence="3">
    <location>
        <begin position="387"/>
        <end position="397"/>
    </location>
</feature>
<dbReference type="EMBL" id="CAJVCH010076949">
    <property type="protein sequence ID" value="CAG7721109.1"/>
    <property type="molecule type" value="Genomic_DNA"/>
</dbReference>
<feature type="compositionally biased region" description="Polar residues" evidence="3">
    <location>
        <begin position="878"/>
        <end position="888"/>
    </location>
</feature>
<feature type="compositionally biased region" description="Polar residues" evidence="3">
    <location>
        <begin position="1260"/>
        <end position="1270"/>
    </location>
</feature>
<feature type="compositionally biased region" description="Basic and acidic residues" evidence="3">
    <location>
        <begin position="441"/>
        <end position="457"/>
    </location>
</feature>
<feature type="compositionally biased region" description="Basic and acidic residues" evidence="3">
    <location>
        <begin position="109"/>
        <end position="121"/>
    </location>
</feature>
<dbReference type="GO" id="GO:0048255">
    <property type="term" value="P:mRNA stabilization"/>
    <property type="evidence" value="ECO:0007669"/>
    <property type="project" value="InterPro"/>
</dbReference>
<accession>A0A8J2JT62</accession>
<dbReference type="InterPro" id="IPR045180">
    <property type="entry name" value="La_dom_prot"/>
</dbReference>
<keyword evidence="6" id="KW-1185">Reference proteome</keyword>
<feature type="compositionally biased region" description="Basic and acidic residues" evidence="3">
    <location>
        <begin position="1225"/>
        <end position="1245"/>
    </location>
</feature>
<feature type="compositionally biased region" description="Basic and acidic residues" evidence="3">
    <location>
        <begin position="495"/>
        <end position="510"/>
    </location>
</feature>
<sequence>MTSTKFSTSGPSYATVVLRMNSGSDSVPAVTPAIKSVATNSNGNHQNKTVHKETMLEENASSRGRKDVKTVVNKSEPPHVNPEPAQDNENFETVVGKKHGHSGVNNMKFRNDHSRSHDRDHRGSHRRFRGHDRRGNNPNPENRSIEKSITPAHHHKVVTNGSICSETSSSSSTDCHIASITSDENGLTSASNSTESAGENDAENTEPSKPKFIDAPLPRVNPWQVNPNAASLIAKKSTSQNGEGTVPIANPLPAKTPNSVPQREPTNTKLKAKRYPPASKQVEKTAASNDDWPTLDDLANPRPAVQVQTNQASMDVKLVRFASSATESTDSGGEETPPLNQLSPDKWPSIAAAAGDAKLQKSLNHEDGYEVSSPTVLCIEVDSATEANSTTGTNGDISNEEGMGDSAGDERSMSKKTKRSARPKWVPLNLPEASATKPRSPRKEKVHERSPKFKAPENETAAPNYRSVSRGRRGGGVGYRGGRGGTRNGRFPNFPKDHHDHRSTVHREDYTDYPPDFTTLSSLYPMSEFIMPYVTHAYGPPTFVTSLGAPPIPAVDPGTPFVPQEENALLVDMVKKQIEYYFSEENLEKDFYLRRKMDPEGYLPVRLISSFHRVKNMTLDYGLVLTAIRKSNELQLREDMSCVRTITNPTKWPILDTVVPPPLVTPHPPMVMPLSSGIAIPLPTGKPRSLSENGEMLNPNVPEFVPKSSIAAAYSGDERIEDSFLEPLNGMSTNAVDSKNEEPQPESPPFEHKLKQGASGGTDGESVKNDKTEEPALVAASKPIISNSAQANEMEGLQAWQKVKRKPRPSTGKSMRKSFTSENSLAGEELEFQFDEDLNIPSRQRNYSSSRFSLNEESDLDEDELSDSEIDKIVIFTQKSATPSTQPAGPTPRPAKHEGYDRTGDWRTRTKMTQELAMVINDGLRYYEENLWTDGEVDIRVSNKSTSFCTVNVISKADFDKITPPLPRANNPLFPPAPPTPFNTPVTNAQQLRNPNARPRNKKINRRRSSRRFYPVDGTSSNEKECNVGWILDCHDPRVSSSSNNNLGTSPADSNSLSSSLPQSLPKFQHPSHTLLQENGFVQQVYIKYHTRCLKERKRLGPGVSQEMNTLFRFWSFFLRENFNRKMYEEFKSLSLDDASLGFRYGLECLFRFYSYGLESKFRTPLYKDFQIETLKDYKAGELYGLEKFWAFLKYYKHAKELSVDPEITEILKNFKTIDDFKKANEERRGPERRIRRSSESDKLGQMRSFAGSRRRRAISESQTQSSNEK</sequence>
<dbReference type="PANTHER" id="PTHR22792">
    <property type="entry name" value="LUPUS LA PROTEIN-RELATED"/>
    <property type="match status" value="1"/>
</dbReference>
<feature type="compositionally biased region" description="Basic residues" evidence="3">
    <location>
        <begin position="999"/>
        <end position="1011"/>
    </location>
</feature>
<feature type="compositionally biased region" description="Basic residues" evidence="3">
    <location>
        <begin position="122"/>
        <end position="132"/>
    </location>
</feature>